<evidence type="ECO:0000256" key="1">
    <source>
        <dbReference type="SAM" id="MobiDB-lite"/>
    </source>
</evidence>
<dbReference type="SUPFAM" id="SSF48208">
    <property type="entry name" value="Six-hairpin glycosidases"/>
    <property type="match status" value="1"/>
</dbReference>
<reference evidence="5" key="3">
    <citation type="submission" date="2025-08" db="UniProtKB">
        <authorList>
            <consortium name="RefSeq"/>
        </authorList>
    </citation>
    <scope>IDENTIFICATION</scope>
    <source>
        <strain evidence="5">NI907</strain>
    </source>
</reference>
<accession>A0A6P8AWP9</accession>
<reference evidence="5" key="2">
    <citation type="submission" date="2019-10" db="EMBL/GenBank/DDBJ databases">
        <authorList>
            <consortium name="NCBI Genome Project"/>
        </authorList>
    </citation>
    <scope>NUCLEOTIDE SEQUENCE</scope>
    <source>
        <strain evidence="5">NI907</strain>
    </source>
</reference>
<reference evidence="4 5" key="1">
    <citation type="journal article" date="2019" name="Mol. Biol. Evol.">
        <title>Blast fungal genomes show frequent chromosomal changes, gene gains and losses, and effector gene turnover.</title>
        <authorList>
            <person name="Gomez Luciano L.B."/>
            <person name="Jason Tsai I."/>
            <person name="Chuma I."/>
            <person name="Tosa Y."/>
            <person name="Chen Y.H."/>
            <person name="Li J.Y."/>
            <person name="Li M.Y."/>
            <person name="Jade Lu M.Y."/>
            <person name="Nakayashiki H."/>
            <person name="Li W.H."/>
        </authorList>
    </citation>
    <scope>NUCLEOTIDE SEQUENCE [LARGE SCALE GENOMIC DNA]</scope>
    <source>
        <strain evidence="4 5">NI907</strain>
    </source>
</reference>
<dbReference type="InterPro" id="IPR041371">
    <property type="entry name" value="GH92_N"/>
</dbReference>
<dbReference type="GO" id="GO:0006516">
    <property type="term" value="P:glycoprotein catabolic process"/>
    <property type="evidence" value="ECO:0007669"/>
    <property type="project" value="TreeGrafter"/>
</dbReference>
<dbReference type="InterPro" id="IPR008928">
    <property type="entry name" value="6-hairpin_glycosidase_sf"/>
</dbReference>
<evidence type="ECO:0000313" key="4">
    <source>
        <dbReference type="Proteomes" id="UP000515153"/>
    </source>
</evidence>
<sequence>MAPFGKNSSGSSAPINLGSAPRRVRLLLTLAASLCVFYYFLLPSDTRRLGGFDSKQPPASSGESGNSHPNGAFADGDILKFVDPLIGTVNGGHVFPGATLPYGMVKAVADTDSHAENAAGFVSDNSKIIGFSHLHDSGTGGNPSLGNFPLWVHPGCPNDDFTKCSFPTSSRGVGRVNGSARATPGYFSIELENSVRAEMTTTERAALYRFSFPDGGSGGSKRWSITPEGKRVAVPFSPLVLLDLTDLANTRVGGGTQVYADEGSSVARMVGDGKFSPSFGTGDYRAYVCADVRGAKIRRYGTFNGPNSAEEPKFLDSVESRISAGSWVQFDRPAGGGTIVARVGMSFMSVDQACANAEAEIPTFDFDGTFRAAQTSWREKLSVVEVDATGVDEDMQTTFWSGLYRSLISPQNYTGENPLWNSSEPYYDSFYCIWDSFRAQHPLLTIIDPIAQTEMVRALLDIYRHVGKLPDCRMSFSKGYSQGGSNADVVIVDAYVKKLRDDIDWATAYEAVVSDAEDEPPSWGVEGRGNLESYHRLGYIPVDDVDTKGTGPSSRQISRLVEYAYEDFCISLLAKALGHHKDAEKYHKRGGNWKNIWREDHADIMREVHAGDLTLSPFTGFMQPKTVDGTWKYHNVRLCSPKTAFHSCYFDTVHSTYEGSSWLYSFFVPQDMAELVQRMGGPETFVKRLEYWHEEVAYMGNEQAFLPVFQFHYGGRPDLSSYWAHRYVPSQFNASINGIPGNDDSSMGAFAAMVFMGFFPVAGQDVYLITPPFFREVRIQATGPEAKRAGRKAVIRVRNFDPTYEKKYIESTTLNGRSYTKNWITHDFFREGGVLELTVSQKPTGAWGTGKGDLPPSYPVGKRDDITDPSTLPRTAALDIGGRPLPHRGR</sequence>
<dbReference type="GO" id="GO:0005634">
    <property type="term" value="C:nucleus"/>
    <property type="evidence" value="ECO:0007669"/>
    <property type="project" value="TreeGrafter"/>
</dbReference>
<name>A0A6P8AWP9_PYRGI</name>
<evidence type="ECO:0000259" key="3">
    <source>
        <dbReference type="Pfam" id="PF17678"/>
    </source>
</evidence>
<dbReference type="PANTHER" id="PTHR12143">
    <property type="entry name" value="PEPTIDE N-GLYCANASE PNGASE -RELATED"/>
    <property type="match status" value="1"/>
</dbReference>
<dbReference type="NCBIfam" id="TIGR01180">
    <property type="entry name" value="aman2_put"/>
    <property type="match status" value="1"/>
</dbReference>
<dbReference type="FunFam" id="1.20.1050.60:FF:000002">
    <property type="entry name" value="Glycosyl hydrolase family 92"/>
    <property type="match status" value="1"/>
</dbReference>
<dbReference type="GO" id="GO:0005829">
    <property type="term" value="C:cytosol"/>
    <property type="evidence" value="ECO:0007669"/>
    <property type="project" value="TreeGrafter"/>
</dbReference>
<dbReference type="Gene3D" id="1.20.1050.60">
    <property type="entry name" value="alpha-1,2-mannosidase"/>
    <property type="match status" value="1"/>
</dbReference>
<dbReference type="GO" id="GO:0030246">
    <property type="term" value="F:carbohydrate binding"/>
    <property type="evidence" value="ECO:0007669"/>
    <property type="project" value="InterPro"/>
</dbReference>
<dbReference type="GO" id="GO:0000224">
    <property type="term" value="F:peptide-N4-(N-acetyl-beta-glucosaminyl)asparagine amidase activity"/>
    <property type="evidence" value="ECO:0007669"/>
    <property type="project" value="TreeGrafter"/>
</dbReference>
<dbReference type="AlphaFoldDB" id="A0A6P8AWP9"/>
<feature type="region of interest" description="Disordered" evidence="1">
    <location>
        <begin position="846"/>
        <end position="890"/>
    </location>
</feature>
<dbReference type="PANTHER" id="PTHR12143:SF42">
    <property type="entry name" value="PUTATIVE SUBFAMILY (AFU_ORTHOLOGUE AFUA_6G13760)-RELATED"/>
    <property type="match status" value="1"/>
</dbReference>
<feature type="domain" description="Glycosyl hydrolase family 92 N-terminal" evidence="3">
    <location>
        <begin position="81"/>
        <end position="346"/>
    </location>
</feature>
<dbReference type="InterPro" id="IPR014718">
    <property type="entry name" value="GH-type_carb-bd"/>
</dbReference>
<protein>
    <submittedName>
        <fullName evidence="5">Uncharacterized protein</fullName>
    </submittedName>
</protein>
<evidence type="ECO:0000313" key="5">
    <source>
        <dbReference type="RefSeq" id="XP_030979307.1"/>
    </source>
</evidence>
<dbReference type="Gene3D" id="1.20.1610.10">
    <property type="entry name" value="alpha-1,2-mannosidases domains"/>
    <property type="match status" value="1"/>
</dbReference>
<dbReference type="RefSeq" id="XP_030979307.1">
    <property type="nucleotide sequence ID" value="XM_031128607.1"/>
</dbReference>
<evidence type="ECO:0000259" key="2">
    <source>
        <dbReference type="Pfam" id="PF07971"/>
    </source>
</evidence>
<gene>
    <name evidence="5" type="ORF">PgNI_08612</name>
</gene>
<dbReference type="Pfam" id="PF17678">
    <property type="entry name" value="Glyco_hydro_92N"/>
    <property type="match status" value="1"/>
</dbReference>
<organism evidence="4 5">
    <name type="scientific">Pyricularia grisea</name>
    <name type="common">Crabgrass-specific blast fungus</name>
    <name type="synonym">Magnaporthe grisea</name>
    <dbReference type="NCBI Taxonomy" id="148305"/>
    <lineage>
        <taxon>Eukaryota</taxon>
        <taxon>Fungi</taxon>
        <taxon>Dikarya</taxon>
        <taxon>Ascomycota</taxon>
        <taxon>Pezizomycotina</taxon>
        <taxon>Sordariomycetes</taxon>
        <taxon>Sordariomycetidae</taxon>
        <taxon>Magnaporthales</taxon>
        <taxon>Pyriculariaceae</taxon>
        <taxon>Pyricularia</taxon>
    </lineage>
</organism>
<dbReference type="InterPro" id="IPR050883">
    <property type="entry name" value="PNGase"/>
</dbReference>
<keyword evidence="4" id="KW-1185">Reference proteome</keyword>
<dbReference type="InterPro" id="IPR012939">
    <property type="entry name" value="Glyco_hydro_92"/>
</dbReference>
<dbReference type="InterPro" id="IPR005887">
    <property type="entry name" value="GH92_a_mannosidase_put"/>
</dbReference>
<dbReference type="GO" id="GO:0005975">
    <property type="term" value="P:carbohydrate metabolic process"/>
    <property type="evidence" value="ECO:0007669"/>
    <property type="project" value="InterPro"/>
</dbReference>
<dbReference type="Gene3D" id="2.70.98.10">
    <property type="match status" value="1"/>
</dbReference>
<dbReference type="Pfam" id="PF07971">
    <property type="entry name" value="Glyco_hydro_92"/>
    <property type="match status" value="1"/>
</dbReference>
<dbReference type="KEGG" id="pgri:PgNI_08612"/>
<dbReference type="Gene3D" id="3.30.2080.10">
    <property type="entry name" value="GH92 mannosidase domain"/>
    <property type="match status" value="1"/>
</dbReference>
<dbReference type="Proteomes" id="UP000515153">
    <property type="component" value="Chromosome V"/>
</dbReference>
<dbReference type="GeneID" id="41963515"/>
<feature type="domain" description="Glycosyl hydrolase family 92" evidence="2">
    <location>
        <begin position="352"/>
        <end position="840"/>
    </location>
</feature>
<proteinExistence type="predicted"/>